<dbReference type="GO" id="GO:0016020">
    <property type="term" value="C:membrane"/>
    <property type="evidence" value="ECO:0007669"/>
    <property type="project" value="InterPro"/>
</dbReference>
<dbReference type="EMBL" id="JAPEUX010000007">
    <property type="protein sequence ID" value="KAJ4348256.1"/>
    <property type="molecule type" value="Genomic_DNA"/>
</dbReference>
<comment type="caution">
    <text evidence="9">The sequence shown here is derived from an EMBL/GenBank/DDBJ whole genome shotgun (WGS) entry which is preliminary data.</text>
</comment>
<dbReference type="EC" id="3.2.1.-" evidence="8"/>
<dbReference type="Gene3D" id="1.50.10.10">
    <property type="match status" value="1"/>
</dbReference>
<dbReference type="GO" id="GO:0005975">
    <property type="term" value="P:carbohydrate metabolic process"/>
    <property type="evidence" value="ECO:0007669"/>
    <property type="project" value="InterPro"/>
</dbReference>
<keyword evidence="8" id="KW-0326">Glycosidase</keyword>
<dbReference type="GO" id="GO:0004571">
    <property type="term" value="F:mannosyl-oligosaccharide 1,2-alpha-mannosidase activity"/>
    <property type="evidence" value="ECO:0007669"/>
    <property type="project" value="InterPro"/>
</dbReference>
<keyword evidence="5 7" id="KW-1015">Disulfide bond</keyword>
<dbReference type="InterPro" id="IPR001382">
    <property type="entry name" value="Glyco_hydro_47"/>
</dbReference>
<evidence type="ECO:0000256" key="4">
    <source>
        <dbReference type="ARBA" id="ARBA00022801"/>
    </source>
</evidence>
<comment type="similarity">
    <text evidence="3 8">Belongs to the glycosyl hydrolase 47 family.</text>
</comment>
<feature type="active site" evidence="6">
    <location>
        <position position="491"/>
    </location>
</feature>
<comment type="cofactor">
    <cofactor evidence="1">
        <name>Ca(2+)</name>
        <dbReference type="ChEBI" id="CHEBI:29108"/>
    </cofactor>
</comment>
<reference evidence="9" key="1">
    <citation type="submission" date="2022-10" db="EMBL/GenBank/DDBJ databases">
        <title>Tapping the CABI collections for fungal endophytes: first genome assemblies for Collariella, Neodidymelliopsis, Ascochyta clinopodiicola, Didymella pomorum, Didymosphaeria variabile, Neocosmospora piperis and Neocucurbitaria cava.</title>
        <authorList>
            <person name="Hill R."/>
        </authorList>
    </citation>
    <scope>NUCLEOTIDE SEQUENCE</scope>
    <source>
        <strain evidence="9">IMI 356815</strain>
    </source>
</reference>
<organism evidence="9 10">
    <name type="scientific">Didymosphaeria variabile</name>
    <dbReference type="NCBI Taxonomy" id="1932322"/>
    <lineage>
        <taxon>Eukaryota</taxon>
        <taxon>Fungi</taxon>
        <taxon>Dikarya</taxon>
        <taxon>Ascomycota</taxon>
        <taxon>Pezizomycotina</taxon>
        <taxon>Dothideomycetes</taxon>
        <taxon>Pleosporomycetidae</taxon>
        <taxon>Pleosporales</taxon>
        <taxon>Massarineae</taxon>
        <taxon>Didymosphaeriaceae</taxon>
        <taxon>Didymosphaeria</taxon>
    </lineage>
</organism>
<dbReference type="SUPFAM" id="SSF48225">
    <property type="entry name" value="Seven-hairpin glycosidases"/>
    <property type="match status" value="1"/>
</dbReference>
<dbReference type="InterPro" id="IPR050749">
    <property type="entry name" value="Glycosyl_Hydrolase_47"/>
</dbReference>
<evidence type="ECO:0000256" key="3">
    <source>
        <dbReference type="ARBA" id="ARBA00007658"/>
    </source>
</evidence>
<evidence type="ECO:0000256" key="2">
    <source>
        <dbReference type="ARBA" id="ARBA00004922"/>
    </source>
</evidence>
<evidence type="ECO:0000256" key="6">
    <source>
        <dbReference type="PIRSR" id="PIRSR601382-1"/>
    </source>
</evidence>
<feature type="disulfide bond" evidence="7">
    <location>
        <begin position="386"/>
        <end position="415"/>
    </location>
</feature>
<dbReference type="PRINTS" id="PR00747">
    <property type="entry name" value="GLYHDRLASE47"/>
</dbReference>
<name>A0A9W8XDR0_9PLEO</name>
<dbReference type="GO" id="GO:0036503">
    <property type="term" value="P:ERAD pathway"/>
    <property type="evidence" value="ECO:0007669"/>
    <property type="project" value="UniProtKB-ARBA"/>
</dbReference>
<feature type="active site" evidence="6">
    <location>
        <position position="315"/>
    </location>
</feature>
<keyword evidence="10" id="KW-1185">Reference proteome</keyword>
<keyword evidence="4 8" id="KW-0378">Hydrolase</keyword>
<dbReference type="GO" id="GO:0005783">
    <property type="term" value="C:endoplasmic reticulum"/>
    <property type="evidence" value="ECO:0007669"/>
    <property type="project" value="TreeGrafter"/>
</dbReference>
<dbReference type="FunFam" id="1.50.10.10:FF:000037">
    <property type="entry name" value="alpha-1,2-Mannosidase"/>
    <property type="match status" value="1"/>
</dbReference>
<feature type="active site" description="Proton donor" evidence="6">
    <location>
        <position position="179"/>
    </location>
</feature>
<comment type="pathway">
    <text evidence="2">Protein modification; protein glycosylation.</text>
</comment>
<dbReference type="InterPro" id="IPR036026">
    <property type="entry name" value="Seven-hairpin_glycosidases"/>
</dbReference>
<evidence type="ECO:0000256" key="7">
    <source>
        <dbReference type="PIRSR" id="PIRSR601382-3"/>
    </source>
</evidence>
<evidence type="ECO:0000256" key="1">
    <source>
        <dbReference type="ARBA" id="ARBA00001913"/>
    </source>
</evidence>
<gene>
    <name evidence="9" type="ORF">N0V89_009628</name>
</gene>
<dbReference type="Proteomes" id="UP001140513">
    <property type="component" value="Unassembled WGS sequence"/>
</dbReference>
<dbReference type="RefSeq" id="XP_056067644.1">
    <property type="nucleotide sequence ID" value="XM_056218379.1"/>
</dbReference>
<dbReference type="GO" id="GO:0005509">
    <property type="term" value="F:calcium ion binding"/>
    <property type="evidence" value="ECO:0007669"/>
    <property type="project" value="InterPro"/>
</dbReference>
<dbReference type="OrthoDB" id="8118055at2759"/>
<dbReference type="PANTHER" id="PTHR11742:SF89">
    <property type="entry name" value="ALPHA-1,2-MANNOSIDASE"/>
    <property type="match status" value="1"/>
</dbReference>
<feature type="active site" description="Proton donor" evidence="6">
    <location>
        <position position="429"/>
    </location>
</feature>
<accession>A0A9W8XDR0</accession>
<evidence type="ECO:0000256" key="8">
    <source>
        <dbReference type="RuleBase" id="RU361193"/>
    </source>
</evidence>
<protein>
    <recommendedName>
        <fullName evidence="8">alpha-1,2-Mannosidase</fullName>
        <ecNumber evidence="8">3.2.1.-</ecNumber>
    </recommendedName>
</protein>
<evidence type="ECO:0000313" key="10">
    <source>
        <dbReference type="Proteomes" id="UP001140513"/>
    </source>
</evidence>
<dbReference type="AlphaFoldDB" id="A0A9W8XDR0"/>
<evidence type="ECO:0000313" key="9">
    <source>
        <dbReference type="EMBL" id="KAJ4348256.1"/>
    </source>
</evidence>
<dbReference type="GeneID" id="80913158"/>
<dbReference type="Pfam" id="PF01532">
    <property type="entry name" value="Glyco_hydro_47"/>
    <property type="match status" value="1"/>
</dbReference>
<proteinExistence type="inferred from homology"/>
<sequence length="549" mass="62208">MALLRRYGTYLALSAGFLFFLYQLSFPYEPGQGPPSEGAVSPEHHDYKSYDWAKIPMHYPVKDMTPLPNDAPKSLPRIQHDFKNEPTTSKQIRESRQAEVKKQFLKCWKNYRAKAWLHDELTPIAGGYTDDFGGWAATLVDSLDTLWIMGAREEFISAIKDVEAIDFGYTNMEKVNMFETNIRHLGGLLSAWELSREDRILNKAKEIGEMLYHAFDTPNNMPLTRWDFHKAGQGEKQDAEENVLIAELGSFTLEFVRLSQATGDPKWFDAANRVVKVLEKDQMKTRLPGMWPIVVNPRRTDLTQDTGFSLGSMADSAYEYLPKAYALLGGTDNTYKSMYEKAMDAAVKYTLYRPMIPGDPDMLGTGFVRSEEGKAYLNPEFQHLSCYAGGMFALGGKLFDKSDHVSIGRKLTDTCVWAYKSSPAGIMPEVSHLYKCENMTDCKWDENKWKDEVASRANLNNEKDTTQNIAGLRLPKGFTAIGDRRYVLRPEAIESVFIMYRLTGEQSWQAAGWDMWTAIMKATDTDIGNSALQDVSAERPPRADSMEVS</sequence>
<dbReference type="InterPro" id="IPR012341">
    <property type="entry name" value="6hp_glycosidase-like_sf"/>
</dbReference>
<dbReference type="PANTHER" id="PTHR11742">
    <property type="entry name" value="MANNOSYL-OLIGOSACCHARIDE ALPHA-1,2-MANNOSIDASE-RELATED"/>
    <property type="match status" value="1"/>
</dbReference>
<evidence type="ECO:0000256" key="5">
    <source>
        <dbReference type="ARBA" id="ARBA00023157"/>
    </source>
</evidence>